<organism evidence="1 2">
    <name type="scientific">Mycoplasmopsis mucosicanis</name>
    <dbReference type="NCBI Taxonomy" id="458208"/>
    <lineage>
        <taxon>Bacteria</taxon>
        <taxon>Bacillati</taxon>
        <taxon>Mycoplasmatota</taxon>
        <taxon>Mycoplasmoidales</taxon>
        <taxon>Metamycoplasmataceae</taxon>
        <taxon>Mycoplasmopsis</taxon>
    </lineage>
</organism>
<evidence type="ECO:0000313" key="1">
    <source>
        <dbReference type="EMBL" id="TQC54232.1"/>
    </source>
</evidence>
<evidence type="ECO:0000313" key="2">
    <source>
        <dbReference type="Proteomes" id="UP000320801"/>
    </source>
</evidence>
<dbReference type="RefSeq" id="WP_141483643.1">
    <property type="nucleotide sequence ID" value="NZ_SMDN01000001.1"/>
</dbReference>
<keyword evidence="2" id="KW-1185">Reference proteome</keyword>
<dbReference type="EMBL" id="SMDN01000001">
    <property type="protein sequence ID" value="TQC54232.1"/>
    <property type="molecule type" value="Genomic_DNA"/>
</dbReference>
<reference evidence="1 2" key="1">
    <citation type="submission" date="2019-03" db="EMBL/GenBank/DDBJ databases">
        <title>Characterization of a novel Mycoplasma cynos real-time PCR assay.</title>
        <authorList>
            <person name="Tallmadge R.L."/>
            <person name="Mitchell P.K."/>
            <person name="Goodman L."/>
        </authorList>
    </citation>
    <scope>NUCLEOTIDE SEQUENCE [LARGE SCALE GENOMIC DNA]</scope>
    <source>
        <strain evidence="1 2">1642</strain>
    </source>
</reference>
<proteinExistence type="predicted"/>
<gene>
    <name evidence="1" type="ORF">E1I18_00460</name>
</gene>
<comment type="caution">
    <text evidence="1">The sequence shown here is derived from an EMBL/GenBank/DDBJ whole genome shotgun (WGS) entry which is preliminary data.</text>
</comment>
<dbReference type="AlphaFoldDB" id="A0A507SYA4"/>
<accession>A0A507SYA4</accession>
<protein>
    <submittedName>
        <fullName evidence="1">Uncharacterized protein</fullName>
    </submittedName>
</protein>
<sequence length="110" mass="12230">MLGTLSYILISPNAKNTTLEKIAQIARILNQIQLNTPIFLYTYSSAFKEVGILFLMRSGSTISLNIFIKLLKPKDVINSVAMMSGTTIMFNAHTAKTQISIDKIIISYLT</sequence>
<dbReference type="Proteomes" id="UP000320801">
    <property type="component" value="Unassembled WGS sequence"/>
</dbReference>
<name>A0A507SYA4_9BACT</name>